<dbReference type="Proteomes" id="UP000229498">
    <property type="component" value="Unassembled WGS sequence"/>
</dbReference>
<name>A0A2M9G5N0_9PROT</name>
<keyword evidence="2" id="KW-0238">DNA-binding</keyword>
<dbReference type="GO" id="GO:0003677">
    <property type="term" value="F:DNA binding"/>
    <property type="evidence" value="ECO:0007669"/>
    <property type="project" value="UniProtKB-KW"/>
</dbReference>
<comment type="caution">
    <text evidence="2">The sequence shown here is derived from an EMBL/GenBank/DDBJ whole genome shotgun (WGS) entry which is preliminary data.</text>
</comment>
<dbReference type="CDD" id="cd06529">
    <property type="entry name" value="S24_LexA-like"/>
    <property type="match status" value="1"/>
</dbReference>
<dbReference type="InterPro" id="IPR015927">
    <property type="entry name" value="Peptidase_S24_S26A/B/C"/>
</dbReference>
<proteinExistence type="predicted"/>
<dbReference type="Gene3D" id="2.10.109.10">
    <property type="entry name" value="Umud Fragment, subunit A"/>
    <property type="match status" value="1"/>
</dbReference>
<sequence length="207" mass="23022">MLTHEGIWTAIDRLAAKHGLSPSALARRSGLDPTAFNKSKRCARSGKARWPSTESIAKILTATETRMCDFVAMMHSEAIMPSRLHSVPTGMVNARHFDELGRPDGDDWEQVDFPCGGDPAAFALEVTDDSLAPAFRNGEFIIVCPSAECRRGDRVAICTDDGEVLVMELVRRTARRVSLRSLNGAGTERTVDRKNLRWLYRVAWSQY</sequence>
<evidence type="ECO:0000313" key="3">
    <source>
        <dbReference type="Proteomes" id="UP000229498"/>
    </source>
</evidence>
<dbReference type="RefSeq" id="WP_109792521.1">
    <property type="nucleotide sequence ID" value="NZ_PHIG01000011.1"/>
</dbReference>
<organism evidence="2 3">
    <name type="scientific">Minwuia thermotolerans</name>
    <dbReference type="NCBI Taxonomy" id="2056226"/>
    <lineage>
        <taxon>Bacteria</taxon>
        <taxon>Pseudomonadati</taxon>
        <taxon>Pseudomonadota</taxon>
        <taxon>Alphaproteobacteria</taxon>
        <taxon>Minwuiales</taxon>
        <taxon>Minwuiaceae</taxon>
        <taxon>Minwuia</taxon>
    </lineage>
</organism>
<evidence type="ECO:0000313" key="2">
    <source>
        <dbReference type="EMBL" id="PJK31010.1"/>
    </source>
</evidence>
<protein>
    <submittedName>
        <fullName evidence="2">DNA-binding protein</fullName>
    </submittedName>
</protein>
<reference evidence="2 3" key="1">
    <citation type="submission" date="2017-11" db="EMBL/GenBank/DDBJ databases">
        <title>Draft genome sequence of Rhizobiales bacterium SY3-13.</title>
        <authorList>
            <person name="Sun C."/>
        </authorList>
    </citation>
    <scope>NUCLEOTIDE SEQUENCE [LARGE SCALE GENOMIC DNA]</scope>
    <source>
        <strain evidence="2 3">SY3-13</strain>
    </source>
</reference>
<dbReference type="InterPro" id="IPR036286">
    <property type="entry name" value="LexA/Signal_pep-like_sf"/>
</dbReference>
<dbReference type="AlphaFoldDB" id="A0A2M9G5N0"/>
<accession>A0A2M9G5N0</accession>
<gene>
    <name evidence="2" type="ORF">CVT23_03860</name>
</gene>
<dbReference type="InterPro" id="IPR039418">
    <property type="entry name" value="LexA-like"/>
</dbReference>
<dbReference type="SUPFAM" id="SSF51306">
    <property type="entry name" value="LexA/Signal peptidase"/>
    <property type="match status" value="1"/>
</dbReference>
<dbReference type="Pfam" id="PF00717">
    <property type="entry name" value="Peptidase_S24"/>
    <property type="match status" value="1"/>
</dbReference>
<keyword evidence="3" id="KW-1185">Reference proteome</keyword>
<dbReference type="EMBL" id="PHIG01000011">
    <property type="protein sequence ID" value="PJK31010.1"/>
    <property type="molecule type" value="Genomic_DNA"/>
</dbReference>
<feature type="domain" description="Peptidase S24/S26A/S26B/S26C" evidence="1">
    <location>
        <begin position="117"/>
        <end position="199"/>
    </location>
</feature>
<evidence type="ECO:0000259" key="1">
    <source>
        <dbReference type="Pfam" id="PF00717"/>
    </source>
</evidence>
<dbReference type="OrthoDB" id="9792157at2"/>